<comment type="caution">
    <text evidence="2">The sequence shown here is derived from an EMBL/GenBank/DDBJ whole genome shotgun (WGS) entry which is preliminary data.</text>
</comment>
<protein>
    <submittedName>
        <fullName evidence="2">Uncharacterized protein</fullName>
    </submittedName>
</protein>
<evidence type="ECO:0000313" key="2">
    <source>
        <dbReference type="EMBL" id="MEQ2453056.1"/>
    </source>
</evidence>
<feature type="region of interest" description="Disordered" evidence="1">
    <location>
        <begin position="1"/>
        <end position="49"/>
    </location>
</feature>
<gene>
    <name evidence="2" type="ORF">AAAT04_03220</name>
</gene>
<reference evidence="2 3" key="1">
    <citation type="submission" date="2024-04" db="EMBL/GenBank/DDBJ databases">
        <title>Human intestinal bacterial collection.</title>
        <authorList>
            <person name="Pauvert C."/>
            <person name="Hitch T.C.A."/>
            <person name="Clavel T."/>
        </authorList>
    </citation>
    <scope>NUCLEOTIDE SEQUENCE [LARGE SCALE GENOMIC DNA]</scope>
    <source>
        <strain evidence="2 3">CLA-AA-H141</strain>
    </source>
</reference>
<evidence type="ECO:0000256" key="1">
    <source>
        <dbReference type="SAM" id="MobiDB-lite"/>
    </source>
</evidence>
<dbReference type="EMBL" id="JBBNFM010000002">
    <property type="protein sequence ID" value="MEQ2453056.1"/>
    <property type="molecule type" value="Genomic_DNA"/>
</dbReference>
<accession>A0ABV1EEQ6</accession>
<evidence type="ECO:0000313" key="3">
    <source>
        <dbReference type="Proteomes" id="UP001482186"/>
    </source>
</evidence>
<proteinExistence type="predicted"/>
<keyword evidence="3" id="KW-1185">Reference proteome</keyword>
<sequence>MAEYRNNYRQRENRSVYGETNSRRKSYGKNGNYTGNSGKPREQRSSQKPYYNDLRIAENDRNYVEYSKLRRKIMADDNVKYICSRNENVIHDKCCILARNIKDSDLKYLVNYPKWMKQCPRCAIETYIHIGALDPEKTVDYENLFKRMMIPVDMLRHMYVDCEMKTKVNGDTLTVWHNEDTWKIVFLDHPGNVRLLHNNYHVKDGHRVFEKGFHIQSEFTSNTKIKYAIENIETYSWSMHRVHEREAVLEKKKNENEKQGFWSRVAQALHLAFHKQEEDGVKDQTDDTRKEDPTDFQLDFSDFNFVKKFGYPDNGTRCIYVWKTKNGIYQWQIGEYVSKKRQFVIKFSDQTFITDWRKVIAWKYVWKGDLNWSYGEKNEEDTDRN</sequence>
<dbReference type="Proteomes" id="UP001482186">
    <property type="component" value="Unassembled WGS sequence"/>
</dbReference>
<organism evidence="2 3">
    <name type="scientific">Coprococcus ammoniilyticus</name>
    <dbReference type="NCBI Taxonomy" id="2981785"/>
    <lineage>
        <taxon>Bacteria</taxon>
        <taxon>Bacillati</taxon>
        <taxon>Bacillota</taxon>
        <taxon>Clostridia</taxon>
        <taxon>Lachnospirales</taxon>
        <taxon>Lachnospiraceae</taxon>
        <taxon>Coprococcus</taxon>
    </lineage>
</organism>
<dbReference type="RefSeq" id="WP_340390880.1">
    <property type="nucleotide sequence ID" value="NZ_JBBNFM010000002.1"/>
</dbReference>
<name>A0ABV1EEQ6_9FIRM</name>